<sequence>MDPGGLREKLASLDGILDERRRRLVFAAEARALGRGGIELVHEATGMARSTLARGIRELAQPPVLSTSRVRRAGGGRKQLVEKDPALLSDLEALVEPGTRGDPESTLRWTLKSVRVLSRELHRRGHVISYPVVAELLAKNGYSLQGNLKTKEGTRHPDRNAQFEYINAQARAQLRAAGPVISVDSKKKELVGDFKNGGKEWRPAGMPEKVRVHDFLIPEKGKAIPYGVYDLKRNDGWVSIGIDHDTASFAVHSIGRWWQKMGRAAYPRAKTLLITADAGGSNGPRVRLWKWELQRFADRTGLTLHVLHFPPGTSKWNKIEHRLFSFITQNWRGRPLTSLAVIVSLIGSTRTQTGLRVRAEIDSGKYPKGREISDAEMARVDLRPDRFHGDWNYSIIPRTAKR</sequence>
<evidence type="ECO:0000313" key="1">
    <source>
        <dbReference type="EMBL" id="EQD53103.1"/>
    </source>
</evidence>
<dbReference type="EMBL" id="AUZZ01004467">
    <property type="protein sequence ID" value="EQD53103.1"/>
    <property type="molecule type" value="Genomic_DNA"/>
</dbReference>
<dbReference type="NCBIfam" id="NF033519">
    <property type="entry name" value="transpos_ISAzo13"/>
    <property type="match status" value="1"/>
</dbReference>
<reference evidence="1" key="2">
    <citation type="journal article" date="2014" name="ISME J.">
        <title>Microbial stratification in low pH oxic and suboxic macroscopic growths along an acid mine drainage.</title>
        <authorList>
            <person name="Mendez-Garcia C."/>
            <person name="Mesa V."/>
            <person name="Sprenger R.R."/>
            <person name="Richter M."/>
            <person name="Diez M.S."/>
            <person name="Solano J."/>
            <person name="Bargiela R."/>
            <person name="Golyshina O.V."/>
            <person name="Manteca A."/>
            <person name="Ramos J.L."/>
            <person name="Gallego J.R."/>
            <person name="Llorente I."/>
            <person name="Martins Dos Santos V.A."/>
            <person name="Jensen O.N."/>
            <person name="Pelaez A.I."/>
            <person name="Sanchez J."/>
            <person name="Ferrer M."/>
        </authorList>
    </citation>
    <scope>NUCLEOTIDE SEQUENCE</scope>
</reference>
<accession>T1A8F5</accession>
<comment type="caution">
    <text evidence="1">The sequence shown here is derived from an EMBL/GenBank/DDBJ whole genome shotgun (WGS) entry which is preliminary data.</text>
</comment>
<gene>
    <name evidence="1" type="ORF">B2A_06328</name>
</gene>
<reference evidence="1" key="1">
    <citation type="submission" date="2013-08" db="EMBL/GenBank/DDBJ databases">
        <authorList>
            <person name="Mendez C."/>
            <person name="Richter M."/>
            <person name="Ferrer M."/>
            <person name="Sanchez J."/>
        </authorList>
    </citation>
    <scope>NUCLEOTIDE SEQUENCE</scope>
</reference>
<organism evidence="1">
    <name type="scientific">mine drainage metagenome</name>
    <dbReference type="NCBI Taxonomy" id="410659"/>
    <lineage>
        <taxon>unclassified sequences</taxon>
        <taxon>metagenomes</taxon>
        <taxon>ecological metagenomes</taxon>
    </lineage>
</organism>
<protein>
    <submittedName>
        <fullName evidence="1">Rhodopirellula transposase family protein</fullName>
    </submittedName>
</protein>
<dbReference type="AlphaFoldDB" id="T1A8F5"/>
<dbReference type="InterPro" id="IPR011518">
    <property type="entry name" value="Transposase_36"/>
</dbReference>
<proteinExistence type="predicted"/>
<dbReference type="Pfam" id="PF07592">
    <property type="entry name" value="DDE_Tnp_ISAZ013"/>
    <property type="match status" value="1"/>
</dbReference>
<name>T1A8F5_9ZZZZ</name>